<dbReference type="AlphaFoldDB" id="O58827"/>
<evidence type="ECO:0000256" key="1">
    <source>
        <dbReference type="SAM" id="Phobius"/>
    </source>
</evidence>
<dbReference type="KEGG" id="pho:PH1100"/>
<dbReference type="eggNOG" id="arCOG05822">
    <property type="taxonomic scope" value="Archaea"/>
</dbReference>
<protein>
    <submittedName>
        <fullName evidence="2">Uncharacterized protein</fullName>
    </submittedName>
</protein>
<feature type="transmembrane region" description="Helical" evidence="1">
    <location>
        <begin position="72"/>
        <end position="93"/>
    </location>
</feature>
<evidence type="ECO:0000313" key="3">
    <source>
        <dbReference type="Proteomes" id="UP000000752"/>
    </source>
</evidence>
<feature type="transmembrane region" description="Helical" evidence="1">
    <location>
        <begin position="105"/>
        <end position="125"/>
    </location>
</feature>
<feature type="transmembrane region" description="Helical" evidence="1">
    <location>
        <begin position="21"/>
        <end position="38"/>
    </location>
</feature>
<dbReference type="PIR" id="E71050">
    <property type="entry name" value="E71050"/>
</dbReference>
<sequence>MKIMFSVEEGIRFKIRDALKAITALLIILWLFKGWLRLEAYNEEMVWAIITLIIITEILGVGRWIGITISGIILSLAKAAFLIAIFLFFGKWLDLPKDFPIDAKTAFAYSVVLGIAGILVAKFDFPLSKGEVYPRVEKKAYKFNGFSYGKVKLSGEGKAYPIKLGRKRIGWAIEGEVIVEADTPLGVIKRKLIAPVAIWTSINIASEKASPNLTFVDTANSLLSAPTTYTKEKSSIDLGILKVYEGEDFTYVKLPFLEVVETPQGEEVKIGPFKIREGSTEKPRKDMITIQELRNGFKLTILGERLTITTEDFKIETIGDRILYKSGEEKLAIGDGYVSLDSGTISISVGRDSGKIRIEDTVISASEGKVKIRIGSKNYIIESEEAFKLVLEKAREIVEEQADDIIEGLGIDRARLNRRIKELVEKLMEYI</sequence>
<evidence type="ECO:0000313" key="2">
    <source>
        <dbReference type="EMBL" id="BAA30199.1"/>
    </source>
</evidence>
<dbReference type="Proteomes" id="UP000000752">
    <property type="component" value="Chromosome"/>
</dbReference>
<keyword evidence="1" id="KW-0812">Transmembrane</keyword>
<name>O58827_PYRHO</name>
<keyword evidence="1" id="KW-0472">Membrane</keyword>
<proteinExistence type="predicted"/>
<accession>O58827</accession>
<dbReference type="STRING" id="70601.gene:9378059"/>
<keyword evidence="3" id="KW-1185">Reference proteome</keyword>
<dbReference type="EnsemblBacteria" id="BAA30199">
    <property type="protein sequence ID" value="BAA30199"/>
    <property type="gene ID" value="BAA30199"/>
</dbReference>
<organism evidence="2 3">
    <name type="scientific">Pyrococcus horikoshii (strain ATCC 700860 / DSM 12428 / JCM 9974 / NBRC 100139 / OT-3)</name>
    <dbReference type="NCBI Taxonomy" id="70601"/>
    <lineage>
        <taxon>Archaea</taxon>
        <taxon>Methanobacteriati</taxon>
        <taxon>Methanobacteriota</taxon>
        <taxon>Thermococci</taxon>
        <taxon>Thermococcales</taxon>
        <taxon>Thermococcaceae</taxon>
        <taxon>Pyrococcus</taxon>
    </lineage>
</organism>
<gene>
    <name evidence="2" type="ordered locus">PH1100</name>
</gene>
<dbReference type="EMBL" id="BA000001">
    <property type="protein sequence ID" value="BAA30199.1"/>
    <property type="molecule type" value="Genomic_DNA"/>
</dbReference>
<reference evidence="2 3" key="1">
    <citation type="journal article" date="1998" name="DNA Res.">
        <title>Complete sequence and gene organization of the genome of a hyper-thermophilic archaebacterium, Pyrococcus horikoshii OT3.</title>
        <authorList>
            <person name="Kawarabayasi Y."/>
            <person name="Sawada M."/>
            <person name="Horikawa H."/>
            <person name="Haikawa Y."/>
            <person name="Hino Y."/>
            <person name="Yamamoto S."/>
            <person name="Sekine M."/>
            <person name="Baba S."/>
            <person name="Kosugi H."/>
            <person name="Hosoyama A."/>
            <person name="Nagai Y."/>
            <person name="Sakai M."/>
            <person name="Ogura K."/>
            <person name="Otuka R."/>
            <person name="Nakazawa H."/>
            <person name="Takamiya M."/>
            <person name="Ohfuku Y."/>
            <person name="Funahashi T."/>
            <person name="Tanaka T."/>
            <person name="Kudoh Y."/>
            <person name="Yamazaki J."/>
            <person name="Kushida N."/>
            <person name="Oguchi A."/>
            <person name="Aoki K."/>
            <person name="Nakamura Y."/>
            <person name="Robb T.F."/>
            <person name="Horikoshi K."/>
            <person name="Masuchi Y."/>
            <person name="Shizuya H."/>
            <person name="Kikuchi H."/>
        </authorList>
    </citation>
    <scope>NUCLEOTIDE SEQUENCE [LARGE SCALE GENOMIC DNA]</scope>
    <source>
        <strain evidence="3">ATCC 700860 / DSM 12428 / JCM 9974 / NBRC 100139 / OT-3</strain>
    </source>
</reference>
<feature type="transmembrane region" description="Helical" evidence="1">
    <location>
        <begin position="44"/>
        <end position="65"/>
    </location>
</feature>
<keyword evidence="1" id="KW-1133">Transmembrane helix</keyword>